<dbReference type="SUPFAM" id="SSF46689">
    <property type="entry name" value="Homeodomain-like"/>
    <property type="match status" value="1"/>
</dbReference>
<evidence type="ECO:0000256" key="3">
    <source>
        <dbReference type="ARBA" id="ARBA00023163"/>
    </source>
</evidence>
<feature type="region of interest" description="Disordered" evidence="5">
    <location>
        <begin position="204"/>
        <end position="229"/>
    </location>
</feature>
<accession>A0ABU7RRZ8</accession>
<dbReference type="InterPro" id="IPR009057">
    <property type="entry name" value="Homeodomain-like_sf"/>
</dbReference>
<dbReference type="Gene3D" id="1.10.357.10">
    <property type="entry name" value="Tetracycline Repressor, domain 2"/>
    <property type="match status" value="1"/>
</dbReference>
<dbReference type="EMBL" id="JAZGQK010000010">
    <property type="protein sequence ID" value="MEE6259277.1"/>
    <property type="molecule type" value="Genomic_DNA"/>
</dbReference>
<dbReference type="PANTHER" id="PTHR47506">
    <property type="entry name" value="TRANSCRIPTIONAL REGULATORY PROTEIN"/>
    <property type="match status" value="1"/>
</dbReference>
<evidence type="ECO:0000256" key="4">
    <source>
        <dbReference type="PROSITE-ProRule" id="PRU00335"/>
    </source>
</evidence>
<evidence type="ECO:0000256" key="1">
    <source>
        <dbReference type="ARBA" id="ARBA00023015"/>
    </source>
</evidence>
<keyword evidence="1" id="KW-0805">Transcription regulation</keyword>
<reference evidence="7 8" key="1">
    <citation type="submission" date="2024-01" db="EMBL/GenBank/DDBJ databases">
        <title>Genome insights into Plantactinospora sonchi sp. nov.</title>
        <authorList>
            <person name="Wang L."/>
        </authorList>
    </citation>
    <scope>NUCLEOTIDE SEQUENCE [LARGE SCALE GENOMIC DNA]</scope>
    <source>
        <strain evidence="7 8">NEAU-QY2</strain>
    </source>
</reference>
<proteinExistence type="predicted"/>
<protein>
    <submittedName>
        <fullName evidence="7">TetR/AcrR family transcriptional regulator</fullName>
    </submittedName>
</protein>
<evidence type="ECO:0000259" key="6">
    <source>
        <dbReference type="PROSITE" id="PS50977"/>
    </source>
</evidence>
<evidence type="ECO:0000313" key="8">
    <source>
        <dbReference type="Proteomes" id="UP001332243"/>
    </source>
</evidence>
<evidence type="ECO:0000313" key="7">
    <source>
        <dbReference type="EMBL" id="MEE6259277.1"/>
    </source>
</evidence>
<feature type="domain" description="HTH tetR-type" evidence="6">
    <location>
        <begin position="2"/>
        <end position="62"/>
    </location>
</feature>
<gene>
    <name evidence="7" type="ORF">V1633_12345</name>
</gene>
<dbReference type="InterPro" id="IPR001647">
    <property type="entry name" value="HTH_TetR"/>
</dbReference>
<sequence length="229" mass="24101">MSDTKQRLLDGALAAVSQHGIAGVSARTIAAAAGVNQALIFYHFGTVDDLLAAACTTSTAARVSHYADRFAEVATLRELLDVGRDLHDQEKGLGHVSILAQLLAGAQRDERLAAPTAAALQLWINEIESVLRRVLAGSPFAEIADIGGLARALSAAFVGLELYEGVDADGAGQAFAALEQLAVLVDVVDNLGPVPRRAVQAAVHRVAGRHGHRNPEPTGPKERQRGRRS</sequence>
<keyword evidence="8" id="KW-1185">Reference proteome</keyword>
<keyword evidence="2 4" id="KW-0238">DNA-binding</keyword>
<name>A0ABU7RRZ8_9ACTN</name>
<comment type="caution">
    <text evidence="7">The sequence shown here is derived from an EMBL/GenBank/DDBJ whole genome shotgun (WGS) entry which is preliminary data.</text>
</comment>
<feature type="compositionally biased region" description="Basic and acidic residues" evidence="5">
    <location>
        <begin position="213"/>
        <end position="223"/>
    </location>
</feature>
<dbReference type="PANTHER" id="PTHR47506:SF6">
    <property type="entry name" value="HTH-TYPE TRANSCRIPTIONAL REPRESSOR NEMR"/>
    <property type="match status" value="1"/>
</dbReference>
<evidence type="ECO:0000256" key="5">
    <source>
        <dbReference type="SAM" id="MobiDB-lite"/>
    </source>
</evidence>
<dbReference type="PRINTS" id="PR00455">
    <property type="entry name" value="HTHTETR"/>
</dbReference>
<dbReference type="Proteomes" id="UP001332243">
    <property type="component" value="Unassembled WGS sequence"/>
</dbReference>
<organism evidence="7 8">
    <name type="scientific">Plantactinospora sonchi</name>
    <dbReference type="NCBI Taxonomy" id="1544735"/>
    <lineage>
        <taxon>Bacteria</taxon>
        <taxon>Bacillati</taxon>
        <taxon>Actinomycetota</taxon>
        <taxon>Actinomycetes</taxon>
        <taxon>Micromonosporales</taxon>
        <taxon>Micromonosporaceae</taxon>
        <taxon>Plantactinospora</taxon>
    </lineage>
</organism>
<dbReference type="PROSITE" id="PS50977">
    <property type="entry name" value="HTH_TETR_2"/>
    <property type="match status" value="1"/>
</dbReference>
<evidence type="ECO:0000256" key="2">
    <source>
        <dbReference type="ARBA" id="ARBA00023125"/>
    </source>
</evidence>
<feature type="DNA-binding region" description="H-T-H motif" evidence="4">
    <location>
        <begin position="25"/>
        <end position="44"/>
    </location>
</feature>
<dbReference type="RefSeq" id="WP_331214406.1">
    <property type="nucleotide sequence ID" value="NZ_JAZGQK010000010.1"/>
</dbReference>
<keyword evidence="3" id="KW-0804">Transcription</keyword>
<dbReference type="Pfam" id="PF00440">
    <property type="entry name" value="TetR_N"/>
    <property type="match status" value="1"/>
</dbReference>